<dbReference type="Pfam" id="PF00172">
    <property type="entry name" value="Zn_clus"/>
    <property type="match status" value="1"/>
</dbReference>
<keyword evidence="2" id="KW-0539">Nucleus</keyword>
<feature type="domain" description="Zn(2)-C6 fungal-type" evidence="3">
    <location>
        <begin position="9"/>
        <end position="39"/>
    </location>
</feature>
<dbReference type="InterPro" id="IPR021858">
    <property type="entry name" value="Fun_TF"/>
</dbReference>
<dbReference type="Pfam" id="PF11951">
    <property type="entry name" value="Fungal_trans_2"/>
    <property type="match status" value="1"/>
</dbReference>
<evidence type="ECO:0000313" key="4">
    <source>
        <dbReference type="EMBL" id="KAF2430598.1"/>
    </source>
</evidence>
<dbReference type="EMBL" id="MU007038">
    <property type="protein sequence ID" value="KAF2430598.1"/>
    <property type="molecule type" value="Genomic_DNA"/>
</dbReference>
<evidence type="ECO:0000256" key="1">
    <source>
        <dbReference type="ARBA" id="ARBA00004123"/>
    </source>
</evidence>
<proteinExistence type="predicted"/>
<dbReference type="GO" id="GO:0000981">
    <property type="term" value="F:DNA-binding transcription factor activity, RNA polymerase II-specific"/>
    <property type="evidence" value="ECO:0007669"/>
    <property type="project" value="InterPro"/>
</dbReference>
<dbReference type="SMART" id="SM00066">
    <property type="entry name" value="GAL4"/>
    <property type="match status" value="1"/>
</dbReference>
<dbReference type="OrthoDB" id="5130013at2759"/>
<dbReference type="GO" id="GO:0005634">
    <property type="term" value="C:nucleus"/>
    <property type="evidence" value="ECO:0007669"/>
    <property type="project" value="UniProtKB-SubCell"/>
</dbReference>
<dbReference type="PANTHER" id="PTHR37534:SF39">
    <property type="entry name" value="TRANSCRIPTION FACTOR DOMAIN-CONTAINING PROTEIN"/>
    <property type="match status" value="1"/>
</dbReference>
<gene>
    <name evidence="4" type="ORF">EJ08DRAFT_239139</name>
</gene>
<dbReference type="GO" id="GO:0045944">
    <property type="term" value="P:positive regulation of transcription by RNA polymerase II"/>
    <property type="evidence" value="ECO:0007669"/>
    <property type="project" value="TreeGrafter"/>
</dbReference>
<sequence>MEHSEQKKACWACRSSKIRCNRNTPTCLQCLRTGKGCQYGLRLSWPRESDARRSIVCRARPNTRASNCETHFVNTRFADVELHYALYHSQLYHWGNRTTALECLSHQYKTSVSHGIPRPLPWIASGNSQNESHLLSYYDEVLSVMLTSIDDPKFRSLLISMSFIDSAPSSIAVQQALYALIAIHIYGPTEAKRYKLRAITALSQSFNNPLSTKEGLQQIAARLLLSICEMLDSSESPQLWKFHAGMAKQIGIKICSSNQSYGGDVSVVLNWLFYHEALARFSGRHWNSIGFFSVEAHCMRDSLITRAVLLSSDASKIINMAGCSAEVLSIIPRISDNVRSRADTNHSQIETVEALNMLERRLTHLKQYVDQDDGSDRSSQHRHALNIAELYRLASLVYLQRAGKGYPTNKPGVLSLVNAGFEIIATLQTCPRVFPLIILGCEARSDEDRMIILELLRKTENSRRIGNFSRARRFIEASWAQDDLHTGELDYVQKFDTIMSRSEDMPSFS</sequence>
<dbReference type="GO" id="GO:0008270">
    <property type="term" value="F:zinc ion binding"/>
    <property type="evidence" value="ECO:0007669"/>
    <property type="project" value="InterPro"/>
</dbReference>
<dbReference type="SUPFAM" id="SSF57701">
    <property type="entry name" value="Zn2/Cys6 DNA-binding domain"/>
    <property type="match status" value="1"/>
</dbReference>
<dbReference type="PROSITE" id="PS00463">
    <property type="entry name" value="ZN2_CY6_FUNGAL_1"/>
    <property type="match status" value="1"/>
</dbReference>
<dbReference type="PANTHER" id="PTHR37534">
    <property type="entry name" value="TRANSCRIPTIONAL ACTIVATOR PROTEIN UGA3"/>
    <property type="match status" value="1"/>
</dbReference>
<reference evidence="4" key="1">
    <citation type="journal article" date="2020" name="Stud. Mycol.">
        <title>101 Dothideomycetes genomes: a test case for predicting lifestyles and emergence of pathogens.</title>
        <authorList>
            <person name="Haridas S."/>
            <person name="Albert R."/>
            <person name="Binder M."/>
            <person name="Bloem J."/>
            <person name="Labutti K."/>
            <person name="Salamov A."/>
            <person name="Andreopoulos B."/>
            <person name="Baker S."/>
            <person name="Barry K."/>
            <person name="Bills G."/>
            <person name="Bluhm B."/>
            <person name="Cannon C."/>
            <person name="Castanera R."/>
            <person name="Culley D."/>
            <person name="Daum C."/>
            <person name="Ezra D."/>
            <person name="Gonzalez J."/>
            <person name="Henrissat B."/>
            <person name="Kuo A."/>
            <person name="Liang C."/>
            <person name="Lipzen A."/>
            <person name="Lutzoni F."/>
            <person name="Magnuson J."/>
            <person name="Mondo S."/>
            <person name="Nolan M."/>
            <person name="Ohm R."/>
            <person name="Pangilinan J."/>
            <person name="Park H.-J."/>
            <person name="Ramirez L."/>
            <person name="Alfaro M."/>
            <person name="Sun H."/>
            <person name="Tritt A."/>
            <person name="Yoshinaga Y."/>
            <person name="Zwiers L.-H."/>
            <person name="Turgeon B."/>
            <person name="Goodwin S."/>
            <person name="Spatafora J."/>
            <person name="Crous P."/>
            <person name="Grigoriev I."/>
        </authorList>
    </citation>
    <scope>NUCLEOTIDE SEQUENCE</scope>
    <source>
        <strain evidence="4">CBS 130266</strain>
    </source>
</reference>
<dbReference type="InterPro" id="IPR036864">
    <property type="entry name" value="Zn2-C6_fun-type_DNA-bd_sf"/>
</dbReference>
<organism evidence="4 5">
    <name type="scientific">Tothia fuscella</name>
    <dbReference type="NCBI Taxonomy" id="1048955"/>
    <lineage>
        <taxon>Eukaryota</taxon>
        <taxon>Fungi</taxon>
        <taxon>Dikarya</taxon>
        <taxon>Ascomycota</taxon>
        <taxon>Pezizomycotina</taxon>
        <taxon>Dothideomycetes</taxon>
        <taxon>Pleosporomycetidae</taxon>
        <taxon>Venturiales</taxon>
        <taxon>Cylindrosympodiaceae</taxon>
        <taxon>Tothia</taxon>
    </lineage>
</organism>
<evidence type="ECO:0000256" key="2">
    <source>
        <dbReference type="ARBA" id="ARBA00023242"/>
    </source>
</evidence>
<protein>
    <recommendedName>
        <fullName evidence="3">Zn(2)-C6 fungal-type domain-containing protein</fullName>
    </recommendedName>
</protein>
<keyword evidence="5" id="KW-1185">Reference proteome</keyword>
<dbReference type="Proteomes" id="UP000800235">
    <property type="component" value="Unassembled WGS sequence"/>
</dbReference>
<dbReference type="Gene3D" id="4.10.240.10">
    <property type="entry name" value="Zn(2)-C6 fungal-type DNA-binding domain"/>
    <property type="match status" value="1"/>
</dbReference>
<comment type="caution">
    <text evidence="4">The sequence shown here is derived from an EMBL/GenBank/DDBJ whole genome shotgun (WGS) entry which is preliminary data.</text>
</comment>
<dbReference type="GO" id="GO:0000976">
    <property type="term" value="F:transcription cis-regulatory region binding"/>
    <property type="evidence" value="ECO:0007669"/>
    <property type="project" value="TreeGrafter"/>
</dbReference>
<dbReference type="CDD" id="cd00067">
    <property type="entry name" value="GAL4"/>
    <property type="match status" value="1"/>
</dbReference>
<dbReference type="PROSITE" id="PS50048">
    <property type="entry name" value="ZN2_CY6_FUNGAL_2"/>
    <property type="match status" value="1"/>
</dbReference>
<evidence type="ECO:0000259" key="3">
    <source>
        <dbReference type="PROSITE" id="PS50048"/>
    </source>
</evidence>
<name>A0A9P4TZ69_9PEZI</name>
<dbReference type="AlphaFoldDB" id="A0A9P4TZ69"/>
<comment type="subcellular location">
    <subcellularLocation>
        <location evidence="1">Nucleus</location>
    </subcellularLocation>
</comment>
<evidence type="ECO:0000313" key="5">
    <source>
        <dbReference type="Proteomes" id="UP000800235"/>
    </source>
</evidence>
<dbReference type="InterPro" id="IPR001138">
    <property type="entry name" value="Zn2Cys6_DnaBD"/>
</dbReference>
<accession>A0A9P4TZ69</accession>